<reference evidence="4 6" key="2">
    <citation type="journal article" date="2002" name="Genome Biol.">
        <title>Finishing a whole-genome shotgun: release 3 of the Drosophila melanogaster euchromatic genome sequence.</title>
        <authorList>
            <person name="Celniker S.E."/>
            <person name="Wheeler D.A."/>
            <person name="Kronmiller B."/>
            <person name="Carlson J.W."/>
            <person name="Halpern A."/>
            <person name="Patel S."/>
            <person name="Adams M."/>
            <person name="Champe M."/>
            <person name="Dugan S.P."/>
            <person name="Frise E."/>
            <person name="Hodgson A."/>
            <person name="George R.A."/>
            <person name="Hoskins R.A."/>
            <person name="Laverty T."/>
            <person name="Muzny D.M."/>
            <person name="Nelson C.R."/>
            <person name="Pacleb J.M."/>
            <person name="Park S."/>
            <person name="Pfeiffer B.D."/>
            <person name="Richards S."/>
            <person name="Sodergren E.J."/>
            <person name="Svirskas R."/>
            <person name="Tabor P.E."/>
            <person name="Wan K."/>
            <person name="Stapleton M."/>
            <person name="Sutton G.G."/>
            <person name="Venter C."/>
            <person name="Weinstock G."/>
            <person name="Scherer S.E."/>
            <person name="Myers E.W."/>
            <person name="Gibbs R.A."/>
            <person name="Rubin G.M."/>
        </authorList>
    </citation>
    <scope>NUCLEOTIDE SEQUENCE [LARGE SCALE GENOMIC DNA]</scope>
    <source>
        <strain evidence="6">Berkeley</strain>
    </source>
</reference>
<evidence type="ECO:0000313" key="5">
    <source>
        <dbReference type="FlyBase" id="FBgn0085638"/>
    </source>
</evidence>
<dbReference type="GeneID" id="5740475"/>
<keyword evidence="4" id="KW-0560">Oxidoreductase</keyword>
<dbReference type="AlphaFoldDB" id="A0A0C4DHN6"/>
<sequence length="200" mass="22497">MISVRNRIHIRLFVVVALVCLFIVVLWYYPVPVLTSQLHGGALMKVVVTVYYEALCPDSKYFLTKQLLPTFKIAKSIMEVKLAPYGKAKTKEHNDPLLRLEVATCMIMDNHSPQEAMNKCTSQINFDDSVIQNCFESYRGVDLLKVIGESTNSLRPPITFIPTITIDGSQGRQESILKDLLSEVCKAAGDSREVKDICKI</sequence>
<dbReference type="Bgee" id="FBgn0085638">
    <property type="expression patterns" value="Expressed in leg muscle motor neuron in post-embryonic organism and 230 other cell types or tissues"/>
</dbReference>
<reference evidence="4 6" key="6">
    <citation type="journal article" date="2005" name="PLoS Comput. Biol.">
        <title>Combined evidence annotation of transposable elements in genome sequences.</title>
        <authorList>
            <person name="Quesneville H."/>
            <person name="Bergman C.M."/>
            <person name="Andrieu O."/>
            <person name="Autard D."/>
            <person name="Nouaud D."/>
            <person name="Ashburner M."/>
            <person name="Anxolabehere D."/>
        </authorList>
    </citation>
    <scope>NUCLEOTIDE SEQUENCE [LARGE SCALE GENOMIC DNA]</scope>
    <source>
        <strain evidence="6">Berkeley</strain>
    </source>
</reference>
<reference evidence="4 6" key="3">
    <citation type="journal article" date="2002" name="Genome Biol.">
        <title>Annotation of the Drosophila melanogaster euchromatic genome: a systematic review.</title>
        <authorList>
            <person name="Misra S."/>
            <person name="Crosby M.A."/>
            <person name="Mungall C.J."/>
            <person name="Matthews B.B."/>
            <person name="Campbell K.S."/>
            <person name="Hradecky P."/>
            <person name="Huang Y."/>
            <person name="Kaminker J.S."/>
            <person name="Millburn G.H."/>
            <person name="Prochnik S.E."/>
            <person name="Smith C.D."/>
            <person name="Tupy J.L."/>
            <person name="Whitfied E.J."/>
            <person name="Bayraktaroglu L."/>
            <person name="Berman B.P."/>
            <person name="Bettencourt B.R."/>
            <person name="Celniker S.E."/>
            <person name="de Grey A.D."/>
            <person name="Drysdale R.A."/>
            <person name="Harris N.L."/>
            <person name="Richter J."/>
            <person name="Russo S."/>
            <person name="Schroeder A.J."/>
            <person name="Shu S.Q."/>
            <person name="Stapleton M."/>
            <person name="Yamada C."/>
            <person name="Ashburner M."/>
            <person name="Gelbart W.M."/>
            <person name="Rubin G.M."/>
            <person name="Lewis S.E."/>
        </authorList>
    </citation>
    <scope>GENOME REANNOTATION</scope>
    <source>
        <strain evidence="6">Berkeley</strain>
    </source>
</reference>
<reference evidence="4 6" key="9">
    <citation type="journal article" date="2015" name="G3 (Bethesda)">
        <title>Gene Model Annotations for Drosophila melanogaster: Impact of High-Throughput Data.</title>
        <authorList>
            <consortium name="FlyBase Consortium"/>
            <person name="Matthews B.B."/>
            <person name="Dos Santos G."/>
            <person name="Crosby M.A."/>
            <person name="Emmert D.B."/>
            <person name="St Pierre S.E."/>
            <person name="Gramates L.S."/>
            <person name="Zhou P."/>
            <person name="Schroeder A.J."/>
            <person name="Falls K."/>
            <person name="Strelets V."/>
            <person name="Russo S.M."/>
            <person name="Gelbart W.M."/>
            <person name="null"/>
        </authorList>
    </citation>
    <scope>NUCLEOTIDE SEQUENCE [LARGE SCALE GENOMIC DNA]</scope>
    <source>
        <strain evidence="6">Berkeley</strain>
    </source>
</reference>
<reference evidence="4 6" key="7">
    <citation type="journal article" date="2007" name="Science">
        <title>The Release 5.1 annotation of Drosophila melanogaster heterochromatin.</title>
        <authorList>
            <person name="Smith C.D."/>
            <person name="Shu S."/>
            <person name="Mungall C.J."/>
            <person name="Karpen G.H."/>
        </authorList>
    </citation>
    <scope>NUCLEOTIDE SEQUENCE [LARGE SCALE GENOMIC DNA]</scope>
    <source>
        <strain evidence="6">Berkeley</strain>
    </source>
</reference>
<dbReference type="FlyBase" id="FBgn0085638">
    <property type="gene designation" value="CG41378"/>
</dbReference>
<organism evidence="4 6">
    <name type="scientific">Drosophila melanogaster</name>
    <name type="common">Fruit fly</name>
    <dbReference type="NCBI Taxonomy" id="7227"/>
    <lineage>
        <taxon>Eukaryota</taxon>
        <taxon>Metazoa</taxon>
        <taxon>Ecdysozoa</taxon>
        <taxon>Arthropoda</taxon>
        <taxon>Hexapoda</taxon>
        <taxon>Insecta</taxon>
        <taxon>Pterygota</taxon>
        <taxon>Neoptera</taxon>
        <taxon>Endopterygota</taxon>
        <taxon>Diptera</taxon>
        <taxon>Brachycera</taxon>
        <taxon>Muscomorpha</taxon>
        <taxon>Ephydroidea</taxon>
        <taxon>Drosophilidae</taxon>
        <taxon>Drosophila</taxon>
        <taxon>Sophophora</taxon>
    </lineage>
</organism>
<evidence type="ECO:0000256" key="3">
    <source>
        <dbReference type="SAM" id="Phobius"/>
    </source>
</evidence>
<dbReference type="InterPro" id="IPR004911">
    <property type="entry name" value="Interferon-induced_GILT"/>
</dbReference>
<dbReference type="VEuPathDB" id="VectorBase:FBgn0085638"/>
<reference evidence="4 6" key="4">
    <citation type="journal article" date="2002" name="Genome Biol.">
        <title>The transposable elements of the Drosophila melanogaster euchromatin: a genomics perspective.</title>
        <authorList>
            <person name="Kaminker J.S."/>
            <person name="Bergman C.M."/>
            <person name="Kronmiller B."/>
            <person name="Carlson J."/>
            <person name="Svirskas R."/>
            <person name="Patel S."/>
            <person name="Frise E."/>
            <person name="Wheeler D.A."/>
            <person name="Lewis S.E."/>
            <person name="Rubin G.M."/>
            <person name="Ashburner M."/>
            <person name="Celniker S.E."/>
        </authorList>
    </citation>
    <scope>NUCLEOTIDE SEQUENCE [LARGE SCALE GENOMIC DNA]</scope>
    <source>
        <strain evidence="6">Berkeley</strain>
    </source>
</reference>
<dbReference type="GO" id="GO:0016671">
    <property type="term" value="F:oxidoreductase activity, acting on a sulfur group of donors, disulfide as acceptor"/>
    <property type="evidence" value="ECO:0007669"/>
    <property type="project" value="InterPro"/>
</dbReference>
<dbReference type="RefSeq" id="NP_001263159.1">
    <property type="nucleotide sequence ID" value="NM_001276230.1"/>
</dbReference>
<gene>
    <name evidence="4" type="primary">Dmel\CG41378</name>
    <name evidence="4 5" type="ORF">CG41378</name>
    <name evidence="4" type="ORF">Dmel_CG41378</name>
</gene>
<reference evidence="4 6" key="11">
    <citation type="journal article" date="2015" name="Genome Res.">
        <title>The Release 6 reference sequence of the Drosophila melanogaster genome.</title>
        <authorList>
            <person name="Hoskins R.A."/>
            <person name="Carlson J.W."/>
            <person name="Wan K.H."/>
            <person name="Park S."/>
            <person name="Mendez I."/>
            <person name="Galle S.E."/>
            <person name="Booth B.W."/>
            <person name="Pfeiffer B.D."/>
            <person name="George R.A."/>
            <person name="Svirskas R."/>
            <person name="Krzywinski M."/>
            <person name="Schein J."/>
            <person name="Accardo M.C."/>
            <person name="Damia E."/>
            <person name="Messina G."/>
            <person name="Mendez-Lago M."/>
            <person name="de Pablos B."/>
            <person name="Demakova O.V."/>
            <person name="Andreyeva E.N."/>
            <person name="Boldyreva L.V."/>
            <person name="Marra M."/>
            <person name="Carvalho A.B."/>
            <person name="Dimitri P."/>
            <person name="Villasante A."/>
            <person name="Zhimulev I.F."/>
            <person name="Rubin G.M."/>
            <person name="Karpen G.H."/>
            <person name="Celniker S.E."/>
        </authorList>
    </citation>
    <scope>NUCLEOTIDE SEQUENCE [LARGE SCALE GENOMIC DNA]</scope>
    <source>
        <strain evidence="6">Berkeley</strain>
    </source>
</reference>
<dbReference type="EC" id="1.8.4.-" evidence="4"/>
<proteinExistence type="inferred from homology"/>
<evidence type="ECO:0000256" key="1">
    <source>
        <dbReference type="ARBA" id="ARBA00005679"/>
    </source>
</evidence>
<dbReference type="EMBL" id="AE013599">
    <property type="protein sequence ID" value="ELP57404.1"/>
    <property type="molecule type" value="Genomic_DNA"/>
</dbReference>
<reference evidence="4 6" key="5">
    <citation type="journal article" date="2002" name="Genome Biol.">
        <title>Heterochromatic sequences in a Drosophila whole-genome shotgun assembly.</title>
        <authorList>
            <person name="Hoskins R.A."/>
            <person name="Smith C.D."/>
            <person name="Carlson J.W."/>
            <person name="Carvalho A.B."/>
            <person name="Halpern A."/>
            <person name="Kaminker J.S."/>
            <person name="Kennedy C."/>
            <person name="Mungall C.J."/>
            <person name="Sullivan B.A."/>
            <person name="Sutton G.G."/>
            <person name="Yasuhara J.C."/>
            <person name="Wakimoto B.T."/>
            <person name="Myers E.W."/>
            <person name="Celniker S.E."/>
            <person name="Rubin G.M."/>
            <person name="Karpen G.H."/>
        </authorList>
    </citation>
    <scope>NUCLEOTIDE SEQUENCE [LARGE SCALE GENOMIC DNA]</scope>
    <source>
        <strain evidence="6">Berkeley</strain>
    </source>
</reference>
<dbReference type="Pfam" id="PF03227">
    <property type="entry name" value="GILT"/>
    <property type="match status" value="1"/>
</dbReference>
<dbReference type="Proteomes" id="UP000000803">
    <property type="component" value="Chromosome 2R"/>
</dbReference>
<reference evidence="4 6" key="8">
    <citation type="journal article" date="2007" name="Science">
        <title>Sequence finishing and mapping of Drosophila melanogaster heterochromatin.</title>
        <authorList>
            <person name="Hoskins R.A."/>
            <person name="Carlson J.W."/>
            <person name="Kennedy C."/>
            <person name="Acevedo D."/>
            <person name="Evans-Holm M."/>
            <person name="Frise E."/>
            <person name="Wan K.H."/>
            <person name="Park S."/>
            <person name="Mendez-Lago M."/>
            <person name="Rossi F."/>
            <person name="Villasante A."/>
            <person name="Dimitri P."/>
            <person name="Karpen G.H."/>
            <person name="Celniker S.E."/>
        </authorList>
    </citation>
    <scope>NUCLEOTIDE SEQUENCE [LARGE SCALE GENOMIC DNA]</scope>
    <source>
        <strain evidence="6">Berkeley</strain>
    </source>
</reference>
<evidence type="ECO:0000313" key="4">
    <source>
        <dbReference type="EMBL" id="ELP57404.1"/>
    </source>
</evidence>
<dbReference type="PANTHER" id="PTHR13234">
    <property type="entry name" value="GAMMA-INTERFERON INDUCIBLE LYSOSOMAL THIOL REDUCTASE GILT"/>
    <property type="match status" value="1"/>
</dbReference>
<accession>A0A0C4DHN6</accession>
<dbReference type="AGR" id="FB:FBgn0085638"/>
<evidence type="ECO:0000256" key="2">
    <source>
        <dbReference type="ARBA" id="ARBA00023180"/>
    </source>
</evidence>
<keyword evidence="3" id="KW-0472">Membrane</keyword>
<keyword evidence="6" id="KW-1185">Reference proteome</keyword>
<protein>
    <submittedName>
        <fullName evidence="4">Uncharacterized protein, isoform E</fullName>
        <ecNumber evidence="4">1.-.-.-</ecNumber>
        <ecNumber evidence="4">1.8.4.-</ecNumber>
    </submittedName>
</protein>
<dbReference type="BioGRID-ORCS" id="5740475">
    <property type="hits" value="0 hits in 1 CRISPR screen"/>
</dbReference>
<dbReference type="OrthoDB" id="958254at2759"/>
<dbReference type="PANTHER" id="PTHR13234:SF71">
    <property type="entry name" value="GAMMA-INTERFERON-INDUCIBLE LYSOSOMAL THIOL REDUCTASE-LIKE PROTEIN"/>
    <property type="match status" value="1"/>
</dbReference>
<feature type="transmembrane region" description="Helical" evidence="3">
    <location>
        <begin position="12"/>
        <end position="29"/>
    </location>
</feature>
<keyword evidence="3" id="KW-1133">Transmembrane helix</keyword>
<evidence type="ECO:0000313" key="6">
    <source>
        <dbReference type="Proteomes" id="UP000000803"/>
    </source>
</evidence>
<reference evidence="4 6" key="10">
    <citation type="journal article" date="2015" name="G3 (Bethesda)">
        <title>Gene Model Annotations for Drosophila melanogaster: The Rule-Benders.</title>
        <authorList>
            <consortium name="FlyBase Consortium"/>
            <person name="Crosby M.A."/>
            <person name="Gramates L.S."/>
            <person name="Dos Santos G."/>
            <person name="Matthews B.B."/>
            <person name="St Pierre S.E."/>
            <person name="Zhou P."/>
            <person name="Schroeder A.J."/>
            <person name="Falls K."/>
            <person name="Emmert D.B."/>
            <person name="Russo S.M."/>
            <person name="Gelbart W.M."/>
            <person name="null"/>
        </authorList>
    </citation>
    <scope>NUCLEOTIDE SEQUENCE [LARGE SCALE GENOMIC DNA]</scope>
    <source>
        <strain evidence="6">Berkeley</strain>
    </source>
</reference>
<keyword evidence="2" id="KW-0325">Glycoprotein</keyword>
<keyword evidence="3" id="KW-0812">Transmembrane</keyword>
<dbReference type="SMR" id="A0A0C4DHN6"/>
<reference evidence="4 6" key="1">
    <citation type="journal article" date="2000" name="Science">
        <title>The genome sequence of Drosophila melanogaster.</title>
        <authorList>
            <person name="Adams M.D."/>
            <person name="Celniker S.E."/>
            <person name="Holt R.A."/>
            <person name="Evans C.A."/>
            <person name="Gocayne J.D."/>
            <person name="Amanatides P.G."/>
            <person name="Scherer S.E."/>
            <person name="Li P.W."/>
            <person name="Hoskins R.A."/>
            <person name="Galle R.F."/>
            <person name="George R.A."/>
            <person name="Lewis S.E."/>
            <person name="Richards S."/>
            <person name="Ashburner M."/>
            <person name="Henderson S.N."/>
            <person name="Sutton G.G."/>
            <person name="Wortman J.R."/>
            <person name="Yandell M.D."/>
            <person name="Zhang Q."/>
            <person name="Chen L.X."/>
            <person name="Brandon R.C."/>
            <person name="Rogers Y.H."/>
            <person name="Blazej R.G."/>
            <person name="Champe M."/>
            <person name="Pfeiffer B.D."/>
            <person name="Wan K.H."/>
            <person name="Doyle C."/>
            <person name="Baxter E.G."/>
            <person name="Helt G."/>
            <person name="Nelson C.R."/>
            <person name="Gabor G.L."/>
            <person name="Abril J.F."/>
            <person name="Agbayani A."/>
            <person name="An H.J."/>
            <person name="Andrews-Pfannkoch C."/>
            <person name="Baldwin D."/>
            <person name="Ballew R.M."/>
            <person name="Basu A."/>
            <person name="Baxendale J."/>
            <person name="Bayraktaroglu L."/>
            <person name="Beasley E.M."/>
            <person name="Beeson K.Y."/>
            <person name="Benos P.V."/>
            <person name="Berman B.P."/>
            <person name="Bhandari D."/>
            <person name="Bolshakov S."/>
            <person name="Borkova D."/>
            <person name="Botchan M.R."/>
            <person name="Bouck J."/>
            <person name="Brokstein P."/>
            <person name="Brottier P."/>
            <person name="Burtis K.C."/>
            <person name="Busam D.A."/>
            <person name="Butler H."/>
            <person name="Cadieu E."/>
            <person name="Center A."/>
            <person name="Chandra I."/>
            <person name="Cherry J.M."/>
            <person name="Cawley S."/>
            <person name="Dahlke C."/>
            <person name="Davenport L.B."/>
            <person name="Davies P."/>
            <person name="de Pablos B."/>
            <person name="Delcher A."/>
            <person name="Deng Z."/>
            <person name="Mays A.D."/>
            <person name="Dew I."/>
            <person name="Dietz S.M."/>
            <person name="Dodson K."/>
            <person name="Doup L.E."/>
            <person name="Downes M."/>
            <person name="Dugan-Rocha S."/>
            <person name="Dunkov B.C."/>
            <person name="Dunn P."/>
            <person name="Durbin K.J."/>
            <person name="Evangelista C.C."/>
            <person name="Ferraz C."/>
            <person name="Ferriera S."/>
            <person name="Fleischmann W."/>
            <person name="Fosler C."/>
            <person name="Gabrielian A.E."/>
            <person name="Garg N.S."/>
            <person name="Gelbart W.M."/>
            <person name="Glasser K."/>
            <person name="Glodek A."/>
            <person name="Gong F."/>
            <person name="Gorrell J.H."/>
            <person name="Gu Z."/>
            <person name="Guan P."/>
            <person name="Harris M."/>
            <person name="Harris N.L."/>
            <person name="Harvey D."/>
            <person name="Heiman T.J."/>
            <person name="Hernandez J.R."/>
            <person name="Houck J."/>
            <person name="Hostin D."/>
            <person name="Houston K.A."/>
            <person name="Howland T.J."/>
            <person name="Wei M.H."/>
            <person name="Ibegwam C."/>
            <person name="Jalali M."/>
            <person name="Kalush F."/>
            <person name="Karpen G.H."/>
            <person name="Ke Z."/>
            <person name="Kennison J.A."/>
            <person name="Ketchum K.A."/>
            <person name="Kimmel B.E."/>
            <person name="Kodira C.D."/>
            <person name="Kraft C."/>
            <person name="Kravitz S."/>
            <person name="Kulp D."/>
            <person name="Lai Z."/>
            <person name="Lasko P."/>
            <person name="Lei Y."/>
            <person name="Levitsky A.A."/>
            <person name="Li J."/>
            <person name="Li Z."/>
            <person name="Liang Y."/>
            <person name="Lin X."/>
            <person name="Liu X."/>
            <person name="Mattei B."/>
            <person name="McIntosh T.C."/>
            <person name="McLeod M.P."/>
            <person name="McPherson D."/>
            <person name="Merkulov G."/>
            <person name="Milshina N.V."/>
            <person name="Mobarry C."/>
            <person name="Morris J."/>
            <person name="Moshrefi A."/>
            <person name="Mount S.M."/>
            <person name="Moy M."/>
            <person name="Murphy B."/>
            <person name="Murphy L."/>
            <person name="Muzny D.M."/>
            <person name="Nelson D.L."/>
            <person name="Nelson D.R."/>
            <person name="Nelson K.A."/>
            <person name="Nixon K."/>
            <person name="Nusskern D.R."/>
            <person name="Pacleb J.M."/>
            <person name="Palazzolo M."/>
            <person name="Pittman G.S."/>
            <person name="Pan S."/>
            <person name="Pollard J."/>
            <person name="Puri V."/>
            <person name="Reese M.G."/>
            <person name="Reinert K."/>
            <person name="Remington K."/>
            <person name="Saunders R.D."/>
            <person name="Scheeler F."/>
            <person name="Shen H."/>
            <person name="Shue B.C."/>
            <person name="Siden-Kiamos I."/>
            <person name="Simpson M."/>
            <person name="Skupski M.P."/>
            <person name="Smith T."/>
            <person name="Spier E."/>
            <person name="Spradling A.C."/>
            <person name="Stapleton M."/>
            <person name="Strong R."/>
            <person name="Sun E."/>
            <person name="Svirskas R."/>
            <person name="Tector C."/>
            <person name="Turner R."/>
            <person name="Venter E."/>
            <person name="Wang A.H."/>
            <person name="Wang X."/>
            <person name="Wang Z.Y."/>
            <person name="Wassarman D.A."/>
            <person name="Weinstock G.M."/>
            <person name="Weissenbach J."/>
            <person name="Williams S.M."/>
            <person name="WoodageT"/>
            <person name="Worley K.C."/>
            <person name="Wu D."/>
            <person name="Yang S."/>
            <person name="Yao Q.A."/>
            <person name="Ye J."/>
            <person name="Yeh R.F."/>
            <person name="Zaveri J.S."/>
            <person name="Zhan M."/>
            <person name="Zhang G."/>
            <person name="Zhao Q."/>
            <person name="Zheng L."/>
            <person name="Zheng X.H."/>
            <person name="Zhong F.N."/>
            <person name="Zhong W."/>
            <person name="Zhou X."/>
            <person name="Zhu S."/>
            <person name="Zhu X."/>
            <person name="Smith H.O."/>
            <person name="Gibbs R.A."/>
            <person name="Myers E.W."/>
            <person name="Rubin G.M."/>
            <person name="Venter J.C."/>
        </authorList>
    </citation>
    <scope>NUCLEOTIDE SEQUENCE [LARGE SCALE GENOMIC DNA]</scope>
    <source>
        <strain evidence="6">Berkeley</strain>
    </source>
</reference>
<dbReference type="EC" id="1.-.-.-" evidence="4"/>
<dbReference type="ExpressionAtlas" id="A0A0C4DHN6">
    <property type="expression patterns" value="baseline and differential"/>
</dbReference>
<name>A0A0C4DHN6_DROME</name>
<comment type="similarity">
    <text evidence="1">Belongs to the GILT family.</text>
</comment>